<dbReference type="GO" id="GO:0005524">
    <property type="term" value="F:ATP binding"/>
    <property type="evidence" value="ECO:0007669"/>
    <property type="project" value="UniProtKB-KW"/>
</dbReference>
<organism evidence="12 13">
    <name type="scientific">Adlercreutzia equolifaciens</name>
    <dbReference type="NCBI Taxonomy" id="446660"/>
    <lineage>
        <taxon>Bacteria</taxon>
        <taxon>Bacillati</taxon>
        <taxon>Actinomycetota</taxon>
        <taxon>Coriobacteriia</taxon>
        <taxon>Eggerthellales</taxon>
        <taxon>Eggerthellaceae</taxon>
        <taxon>Adlercreutzia</taxon>
    </lineage>
</organism>
<gene>
    <name evidence="12" type="ORF">FM068_03670</name>
</gene>
<evidence type="ECO:0000256" key="3">
    <source>
        <dbReference type="ARBA" id="ARBA00022448"/>
    </source>
</evidence>
<dbReference type="SMART" id="SM00382">
    <property type="entry name" value="AAA"/>
    <property type="match status" value="2"/>
</dbReference>
<dbReference type="Gene3D" id="3.40.50.300">
    <property type="entry name" value="P-loop containing nucleotide triphosphate hydrolases"/>
    <property type="match status" value="2"/>
</dbReference>
<proteinExistence type="inferred from homology"/>
<dbReference type="InterPro" id="IPR017871">
    <property type="entry name" value="ABC_transporter-like_CS"/>
</dbReference>
<keyword evidence="8" id="KW-1278">Translocase</keyword>
<dbReference type="GO" id="GO:0016887">
    <property type="term" value="F:ATP hydrolysis activity"/>
    <property type="evidence" value="ECO:0007669"/>
    <property type="project" value="InterPro"/>
</dbReference>
<sequence length="505" mass="52625">MSAAPPSAPAAAIVLEDVSYTYPGAERPVLRGVSLEIPQGQCVVVTGASGCGKTTLTRLINGLVPHVYAGEVAGCVMVEGTEVAAWTPDELGVRVGSVFQNPRSQFVNLDVASEIAFGCENLGLPRDEIVARVHEAARALGIADLLDRGIEELSGGQKQAVAIASAFAMEPTVFVLDEPTASLDVPSMKRLAEVVAALKAAGKTVVVSEHRLWWLADVADWVVLMEDGAVAGDWTAADFAALPAARRAAAGVRAWTVAEMEGEGRPAAAVPAGAVPADAPAPEAPRLQAEGLTVAFRRRPPVLDGLDLSLEPGRVLGIVGRNGAGKTTLLRCLAGLTRERAGAVAVDGAPVAARRRPGLVHLVMQEPGYQLFADSARAELHRESDEVADAMLAAFGLAACAERHPLALSGGERQRLAVAAGLAQGARVLVLDEPTSGLDRANMERVAAVLRRAAADGVAVALVTHDYEFLCTVCDEAAEVEGGRIQARYPLDDAGLARVRARFGL</sequence>
<dbReference type="EMBL" id="VJNE01000005">
    <property type="protein sequence ID" value="MZG27689.1"/>
    <property type="molecule type" value="Genomic_DNA"/>
</dbReference>
<evidence type="ECO:0000256" key="4">
    <source>
        <dbReference type="ARBA" id="ARBA00022475"/>
    </source>
</evidence>
<dbReference type="CDD" id="cd03225">
    <property type="entry name" value="ABC_cobalt_CbiO_domain1"/>
    <property type="match status" value="1"/>
</dbReference>
<comment type="function">
    <text evidence="10">Probably part of an ABC transporter complex. Responsible for energy coupling to the transport system.</text>
</comment>
<dbReference type="InterPro" id="IPR003439">
    <property type="entry name" value="ABC_transporter-like_ATP-bd"/>
</dbReference>
<evidence type="ECO:0000313" key="12">
    <source>
        <dbReference type="EMBL" id="MZG27689.1"/>
    </source>
</evidence>
<feature type="domain" description="ABC transporter" evidence="11">
    <location>
        <begin position="287"/>
        <end position="503"/>
    </location>
</feature>
<comment type="similarity">
    <text evidence="2">Belongs to the ABC transporter superfamily.</text>
</comment>
<evidence type="ECO:0000256" key="1">
    <source>
        <dbReference type="ARBA" id="ARBA00004202"/>
    </source>
</evidence>
<evidence type="ECO:0000256" key="8">
    <source>
        <dbReference type="ARBA" id="ARBA00022967"/>
    </source>
</evidence>
<dbReference type="PROSITE" id="PS00211">
    <property type="entry name" value="ABC_TRANSPORTER_1"/>
    <property type="match status" value="2"/>
</dbReference>
<dbReference type="Proteomes" id="UP000472380">
    <property type="component" value="Unassembled WGS sequence"/>
</dbReference>
<keyword evidence="5" id="KW-0677">Repeat</keyword>
<evidence type="ECO:0000313" key="13">
    <source>
        <dbReference type="Proteomes" id="UP000472380"/>
    </source>
</evidence>
<dbReference type="InterPro" id="IPR015856">
    <property type="entry name" value="ABC_transpr_CbiO/EcfA_su"/>
</dbReference>
<keyword evidence="9" id="KW-0472">Membrane</keyword>
<dbReference type="PANTHER" id="PTHR43553:SF23">
    <property type="entry name" value="ABC TRANSPORTER ATP-BINDING COMPONENT"/>
    <property type="match status" value="1"/>
</dbReference>
<dbReference type="AlphaFoldDB" id="A0A6L8Q351"/>
<dbReference type="RefSeq" id="WP_161127544.1">
    <property type="nucleotide sequence ID" value="NZ_VJNE01000005.1"/>
</dbReference>
<dbReference type="InterPro" id="IPR050095">
    <property type="entry name" value="ECF_ABC_transporter_ATP-bd"/>
</dbReference>
<protein>
    <submittedName>
        <fullName evidence="12">ABC transporter ATP-binding protein</fullName>
    </submittedName>
</protein>
<evidence type="ECO:0000256" key="5">
    <source>
        <dbReference type="ARBA" id="ARBA00022737"/>
    </source>
</evidence>
<dbReference type="InterPro" id="IPR027417">
    <property type="entry name" value="P-loop_NTPase"/>
</dbReference>
<dbReference type="Pfam" id="PF00005">
    <property type="entry name" value="ABC_tran"/>
    <property type="match status" value="2"/>
</dbReference>
<dbReference type="PANTHER" id="PTHR43553">
    <property type="entry name" value="HEAVY METAL TRANSPORTER"/>
    <property type="match status" value="1"/>
</dbReference>
<reference evidence="12 13" key="1">
    <citation type="submission" date="2019-07" db="EMBL/GenBank/DDBJ databases">
        <title>Draft genome sequence of Adlercreutzia equolifaciens IPLA 37004, a human intestinal strain that does not produces equol from daidzein.</title>
        <authorList>
            <person name="Vazquez L."/>
            <person name="Florez A.B."/>
            <person name="Mayo B."/>
        </authorList>
    </citation>
    <scope>NUCLEOTIDE SEQUENCE [LARGE SCALE GENOMIC DNA]</scope>
    <source>
        <strain evidence="12 13">IPLA 37004</strain>
    </source>
</reference>
<keyword evidence="6" id="KW-0547">Nucleotide-binding</keyword>
<dbReference type="PROSITE" id="PS50893">
    <property type="entry name" value="ABC_TRANSPORTER_2"/>
    <property type="match status" value="2"/>
</dbReference>
<dbReference type="GO" id="GO:0043190">
    <property type="term" value="C:ATP-binding cassette (ABC) transporter complex"/>
    <property type="evidence" value="ECO:0007669"/>
    <property type="project" value="TreeGrafter"/>
</dbReference>
<evidence type="ECO:0000256" key="6">
    <source>
        <dbReference type="ARBA" id="ARBA00022741"/>
    </source>
</evidence>
<comment type="subcellular location">
    <subcellularLocation>
        <location evidence="1">Cell membrane</location>
        <topology evidence="1">Peripheral membrane protein</topology>
    </subcellularLocation>
</comment>
<evidence type="ECO:0000256" key="9">
    <source>
        <dbReference type="ARBA" id="ARBA00023136"/>
    </source>
</evidence>
<name>A0A6L8Q351_9ACTN</name>
<evidence type="ECO:0000259" key="11">
    <source>
        <dbReference type="PROSITE" id="PS50893"/>
    </source>
</evidence>
<comment type="caution">
    <text evidence="12">The sequence shown here is derived from an EMBL/GenBank/DDBJ whole genome shotgun (WGS) entry which is preliminary data.</text>
</comment>
<dbReference type="InterPro" id="IPR003593">
    <property type="entry name" value="AAA+_ATPase"/>
</dbReference>
<evidence type="ECO:0000256" key="7">
    <source>
        <dbReference type="ARBA" id="ARBA00022840"/>
    </source>
</evidence>
<feature type="domain" description="ABC transporter" evidence="11">
    <location>
        <begin position="13"/>
        <end position="252"/>
    </location>
</feature>
<accession>A0A6L8Q351</accession>
<dbReference type="GO" id="GO:0042626">
    <property type="term" value="F:ATPase-coupled transmembrane transporter activity"/>
    <property type="evidence" value="ECO:0007669"/>
    <property type="project" value="TreeGrafter"/>
</dbReference>
<keyword evidence="7 12" id="KW-0067">ATP-binding</keyword>
<dbReference type="SUPFAM" id="SSF52540">
    <property type="entry name" value="P-loop containing nucleoside triphosphate hydrolases"/>
    <property type="match status" value="2"/>
</dbReference>
<evidence type="ECO:0000256" key="2">
    <source>
        <dbReference type="ARBA" id="ARBA00005417"/>
    </source>
</evidence>
<keyword evidence="3" id="KW-0813">Transport</keyword>
<evidence type="ECO:0000256" key="10">
    <source>
        <dbReference type="ARBA" id="ARBA00025157"/>
    </source>
</evidence>
<keyword evidence="4" id="KW-1003">Cell membrane</keyword>